<dbReference type="Gene3D" id="2.60.120.260">
    <property type="entry name" value="Galactose-binding domain-like"/>
    <property type="match status" value="1"/>
</dbReference>
<dbReference type="InterPro" id="IPR024079">
    <property type="entry name" value="MetalloPept_cat_dom_sf"/>
</dbReference>
<dbReference type="RefSeq" id="WP_167963940.1">
    <property type="nucleotide sequence ID" value="NZ_JAATJJ010000001.1"/>
</dbReference>
<reference evidence="7 8" key="1">
    <citation type="submission" date="2020-03" db="EMBL/GenBank/DDBJ databases">
        <title>Genomic Encyclopedia of Type Strains, Phase IV (KMG-IV): sequencing the most valuable type-strain genomes for metagenomic binning, comparative biology and taxonomic classification.</title>
        <authorList>
            <person name="Goeker M."/>
        </authorList>
    </citation>
    <scope>NUCLEOTIDE SEQUENCE [LARGE SCALE GENOMIC DNA]</scope>
    <source>
        <strain evidence="7 8">DSM 29762</strain>
    </source>
</reference>
<feature type="chain" id="PRO_5032358711" evidence="4">
    <location>
        <begin position="23"/>
        <end position="1265"/>
    </location>
</feature>
<keyword evidence="1" id="KW-0645">Protease</keyword>
<dbReference type="SUPFAM" id="SSF49785">
    <property type="entry name" value="Galactose-binding domain-like"/>
    <property type="match status" value="1"/>
</dbReference>
<keyword evidence="8" id="KW-1185">Reference proteome</keyword>
<comment type="caution">
    <text evidence="7">The sequence shown here is derived from an EMBL/GenBank/DDBJ whole genome shotgun (WGS) entry which is preliminary data.</text>
</comment>
<evidence type="ECO:0000256" key="2">
    <source>
        <dbReference type="ARBA" id="ARBA00022729"/>
    </source>
</evidence>
<dbReference type="Proteomes" id="UP000590442">
    <property type="component" value="Unassembled WGS sequence"/>
</dbReference>
<keyword evidence="2 4" id="KW-0732">Signal</keyword>
<dbReference type="PROSITE" id="PS51829">
    <property type="entry name" value="P_HOMO_B"/>
    <property type="match status" value="1"/>
</dbReference>
<dbReference type="AlphaFoldDB" id="A0A846QUU4"/>
<evidence type="ECO:0000256" key="1">
    <source>
        <dbReference type="ARBA" id="ARBA00022670"/>
    </source>
</evidence>
<dbReference type="Gene3D" id="2.60.40.10">
    <property type="entry name" value="Immunoglobulins"/>
    <property type="match status" value="2"/>
</dbReference>
<dbReference type="CDD" id="cd00063">
    <property type="entry name" value="FN3"/>
    <property type="match status" value="1"/>
</dbReference>
<feature type="signal peptide" evidence="4">
    <location>
        <begin position="1"/>
        <end position="22"/>
    </location>
</feature>
<protein>
    <submittedName>
        <fullName evidence="7">Subtilisin-like proprotein convertase family protein</fullName>
    </submittedName>
</protein>
<dbReference type="InterPro" id="IPR008979">
    <property type="entry name" value="Galactose-bd-like_sf"/>
</dbReference>
<evidence type="ECO:0000256" key="4">
    <source>
        <dbReference type="SAM" id="SignalP"/>
    </source>
</evidence>
<dbReference type="EMBL" id="JAATJJ010000001">
    <property type="protein sequence ID" value="NJB71798.1"/>
    <property type="molecule type" value="Genomic_DNA"/>
</dbReference>
<dbReference type="Pfam" id="PF18962">
    <property type="entry name" value="Por_Secre_tail"/>
    <property type="match status" value="1"/>
</dbReference>
<evidence type="ECO:0000313" key="8">
    <source>
        <dbReference type="Proteomes" id="UP000590442"/>
    </source>
</evidence>
<dbReference type="GO" id="GO:0008237">
    <property type="term" value="F:metallopeptidase activity"/>
    <property type="evidence" value="ECO:0007669"/>
    <property type="project" value="InterPro"/>
</dbReference>
<gene>
    <name evidence="7" type="ORF">GGR42_002260</name>
</gene>
<dbReference type="InterPro" id="IPR002884">
    <property type="entry name" value="P_dom"/>
</dbReference>
<evidence type="ECO:0000259" key="5">
    <source>
        <dbReference type="PROSITE" id="PS50853"/>
    </source>
</evidence>
<dbReference type="SUPFAM" id="SSF55486">
    <property type="entry name" value="Metalloproteases ('zincins'), catalytic domain"/>
    <property type="match status" value="1"/>
</dbReference>
<dbReference type="Pfam" id="PF13583">
    <property type="entry name" value="Reprolysin_4"/>
    <property type="match status" value="1"/>
</dbReference>
<evidence type="ECO:0000259" key="6">
    <source>
        <dbReference type="PROSITE" id="PS51829"/>
    </source>
</evidence>
<proteinExistence type="predicted"/>
<dbReference type="GO" id="GO:0004252">
    <property type="term" value="F:serine-type endopeptidase activity"/>
    <property type="evidence" value="ECO:0007669"/>
    <property type="project" value="InterPro"/>
</dbReference>
<dbReference type="InterPro" id="IPR013783">
    <property type="entry name" value="Ig-like_fold"/>
</dbReference>
<evidence type="ECO:0000256" key="3">
    <source>
        <dbReference type="ARBA" id="ARBA00022801"/>
    </source>
</evidence>
<dbReference type="GO" id="GO:0006508">
    <property type="term" value="P:proteolysis"/>
    <property type="evidence" value="ECO:0007669"/>
    <property type="project" value="UniProtKB-KW"/>
</dbReference>
<accession>A0A846QUU4</accession>
<feature type="domain" description="Fibronectin type-III" evidence="5">
    <location>
        <begin position="750"/>
        <end position="839"/>
    </location>
</feature>
<dbReference type="PROSITE" id="PS50853">
    <property type="entry name" value="FN3"/>
    <property type="match status" value="1"/>
</dbReference>
<name>A0A846QUU4_9FLAO</name>
<feature type="domain" description="P/Homo B" evidence="6">
    <location>
        <begin position="835"/>
        <end position="994"/>
    </location>
</feature>
<dbReference type="SUPFAM" id="SSF49265">
    <property type="entry name" value="Fibronectin type III"/>
    <property type="match status" value="1"/>
</dbReference>
<dbReference type="InterPro" id="IPR036116">
    <property type="entry name" value="FN3_sf"/>
</dbReference>
<organism evidence="7 8">
    <name type="scientific">Saonia flava</name>
    <dbReference type="NCBI Taxonomy" id="523696"/>
    <lineage>
        <taxon>Bacteria</taxon>
        <taxon>Pseudomonadati</taxon>
        <taxon>Bacteroidota</taxon>
        <taxon>Flavobacteriia</taxon>
        <taxon>Flavobacteriales</taxon>
        <taxon>Flavobacteriaceae</taxon>
        <taxon>Saonia</taxon>
    </lineage>
</organism>
<dbReference type="InterPro" id="IPR003961">
    <property type="entry name" value="FN3_dom"/>
</dbReference>
<dbReference type="NCBIfam" id="TIGR04183">
    <property type="entry name" value="Por_Secre_tail"/>
    <property type="match status" value="1"/>
</dbReference>
<keyword evidence="3" id="KW-0378">Hydrolase</keyword>
<sequence>MLTKLRLVFSISITFLCFYGSAQTKYWEEGNPKTVRLTRSLENLDVDKTKLFTLKSDVFKNELAPISANKNVAKVVYFPNEKGNYIPFKVKEKPILSNKLALKYPEIKSYSGYGLEDKNKRIRFSVSQNGVQSMILQAGNNRATFMQKAVKGDDKYVVYTRDANLSSKDGFICDTQAKIQESVDQLPFSLVDDKILRKYRIAVSATGEYTQYHGGTVADALAAINATLTRVNEVFETDLGVTLELVANNDLVIFTDAVTDPYNGNLNSETQNTLTSLIGEENYDVGHLFHNDDNNGNAGFVGSVCVTNRKGSAFSSGLDPEGDLFDLDFVSHELGHQFGANHTWSFESEGTLVQAEPASGTTIMGYAGIVQGNNVAPNGDDYFHYYSILQISEYLETTSCGEQIAMTNNPPSLFPVGDFTIPKSTAFVLTGNASDSDLGDILTYTWEQIDDGVVTSTTFGPNNPSGANFRSQKPHIEPERYFPKLSSVILGNLTQTNPTEGSAWETVSNVEREMNFALTVRDNAIGGGQVISDLVKVNVVNAAGPFLITSQESNEIYTAGSTEEVTWDVANTNGPLVNAQMVDIFLSTNGGVSFPIQLANDVPNDGQQSILLPGVATTSARLMIRASNNIFFAVNTSNFTITSSEVVLAFDGLEYGVCQPADLVVPFDYQTFLGFSDEVTFSIPDAPAGLGVVFSPASATANTPVNITFSNTAGLAAGDYPVTVTATSIDMTKEVVLELGIGNNTFSVVTLSSPIDGMVDASQTQILQWEEVPNAANYDIEIATDDLFTNIVESNTVIFSSYEASNLEPETTYFWRVKPKNNCGEGVFSAPFSFTTVEISCTNLIANSVPLEISTVGTPTISSKITFLEDLPISDVNVNLDIEHSFLADLVVSLTSPSGTTVVLTSSSCGDRININATFDDDASPFVCGNNQVVDGIIQPSIGGIVKPLGSLSSFNGESTYGEWVLEIQDTAPSDGGFLNSFSLDICVEGAFRPDADEDGVYDDGDDLCLGTPKGAEVNVDGCAIYRFPTDNFLVSINSETCINSDNGIIEIVALDQTIDYTTTVTGGGINITGDFMDVYTLSNLASGIYSVCITGTDGIITYEAHCFEAIITQPDALSVTSKVSVDGRKALLALSGSSLFNIELNGLLIQTENKEIELDLKNGRNQLKVYTNLTCQGSFEEEYMVFDEPLVYPNPFVDSIKVFGGSGEHVAIDIFSLNGKHLRAENINIINGEIEIGLSEYPSGMYFVKVGSKEFKRVFKVIKR</sequence>
<dbReference type="InterPro" id="IPR026444">
    <property type="entry name" value="Secre_tail"/>
</dbReference>
<dbReference type="Pfam" id="PF01483">
    <property type="entry name" value="P_proprotein"/>
    <property type="match status" value="1"/>
</dbReference>
<evidence type="ECO:0000313" key="7">
    <source>
        <dbReference type="EMBL" id="NJB71798.1"/>
    </source>
</evidence>
<dbReference type="Gene3D" id="3.40.390.10">
    <property type="entry name" value="Collagenase (Catalytic Domain)"/>
    <property type="match status" value="1"/>
</dbReference>